<dbReference type="PANTHER" id="PTHR43179:SF12">
    <property type="entry name" value="GALACTOFURANOSYLTRANSFERASE GLFT2"/>
    <property type="match status" value="1"/>
</dbReference>
<sequence length="374" mass="42415">MTQSARASSRKELEVPRWTFSILTIPSRIEFLERLLQSLASLPATPAFEVIVVHNAASEEEPLAIEARIRALAPTLPVRVYVNSTDATIGGGRRVQLAVCRTPLVAFVDDDLTLHGDVLSSIEETLRAHPLGIVGLPSYEEDTDVRFKPRESTPYVDVDRIRYMPVQGMLVAGYRRLFADIGGFNPRRQFWGEWTEFNLRMWRHGFPTGYILDRGFLRHWHKAPESPTRNMSGREKHVLWGLMCIALEYDAVSINEATDAFWRLAQDRYLAYSFGEQPSSKQLLASVLELMPKLSREFPAIHAFADEARRHPFQFKPFEPLSPDDVGRVLAYADEEIGKYRGVLGEVPPPAPLVQTGWLRRIGRAVLGRRTVAH</sequence>
<dbReference type="InterPro" id="IPR001173">
    <property type="entry name" value="Glyco_trans_2-like"/>
</dbReference>
<dbReference type="EMBL" id="AP009153">
    <property type="protein sequence ID" value="BAH37319.1"/>
    <property type="molecule type" value="Genomic_DNA"/>
</dbReference>
<name>C1A509_GEMAT</name>
<dbReference type="PANTHER" id="PTHR43179">
    <property type="entry name" value="RHAMNOSYLTRANSFERASE WBBL"/>
    <property type="match status" value="1"/>
</dbReference>
<dbReference type="Pfam" id="PF00535">
    <property type="entry name" value="Glycos_transf_2"/>
    <property type="match status" value="1"/>
</dbReference>
<evidence type="ECO:0000313" key="6">
    <source>
        <dbReference type="Proteomes" id="UP000002209"/>
    </source>
</evidence>
<proteinExistence type="inferred from homology"/>
<keyword evidence="3 5" id="KW-0808">Transferase</keyword>
<dbReference type="RefSeq" id="WP_012681767.1">
    <property type="nucleotide sequence ID" value="NC_012489.1"/>
</dbReference>
<dbReference type="Gene3D" id="3.90.550.10">
    <property type="entry name" value="Spore Coat Polysaccharide Biosynthesis Protein SpsA, Chain A"/>
    <property type="match status" value="1"/>
</dbReference>
<comment type="similarity">
    <text evidence="1">Belongs to the glycosyltransferase 2 family.</text>
</comment>
<keyword evidence="6" id="KW-1185">Reference proteome</keyword>
<evidence type="ECO:0000256" key="1">
    <source>
        <dbReference type="ARBA" id="ARBA00006739"/>
    </source>
</evidence>
<dbReference type="KEGG" id="gau:GAU_0277"/>
<accession>C1A509</accession>
<organism evidence="5 6">
    <name type="scientific">Gemmatimonas aurantiaca (strain DSM 14586 / JCM 11422 / NBRC 100505 / T-27)</name>
    <dbReference type="NCBI Taxonomy" id="379066"/>
    <lineage>
        <taxon>Bacteria</taxon>
        <taxon>Pseudomonadati</taxon>
        <taxon>Gemmatimonadota</taxon>
        <taxon>Gemmatimonadia</taxon>
        <taxon>Gemmatimonadales</taxon>
        <taxon>Gemmatimonadaceae</taxon>
        <taxon>Gemmatimonas</taxon>
    </lineage>
</organism>
<dbReference type="InterPro" id="IPR029044">
    <property type="entry name" value="Nucleotide-diphossugar_trans"/>
</dbReference>
<keyword evidence="2 5" id="KW-0328">Glycosyltransferase</keyword>
<gene>
    <name evidence="5" type="ordered locus">GAU_0277</name>
</gene>
<dbReference type="eggNOG" id="COG1216">
    <property type="taxonomic scope" value="Bacteria"/>
</dbReference>
<evidence type="ECO:0000313" key="5">
    <source>
        <dbReference type="EMBL" id="BAH37319.1"/>
    </source>
</evidence>
<dbReference type="Proteomes" id="UP000002209">
    <property type="component" value="Chromosome"/>
</dbReference>
<dbReference type="GO" id="GO:0016757">
    <property type="term" value="F:glycosyltransferase activity"/>
    <property type="evidence" value="ECO:0007669"/>
    <property type="project" value="UniProtKB-KW"/>
</dbReference>
<dbReference type="EC" id="2.4.-.-" evidence="5"/>
<dbReference type="AlphaFoldDB" id="C1A509"/>
<reference evidence="6" key="1">
    <citation type="submission" date="2006-03" db="EMBL/GenBank/DDBJ databases">
        <title>Complete genome sequence of Gemmatimonas aurantiaca T-27 that represents a novel phylum Gemmatimonadetes.</title>
        <authorList>
            <person name="Takasaki K."/>
            <person name="Ichikawa N."/>
            <person name="Miura H."/>
            <person name="Matsushita S."/>
            <person name="Watanabe Y."/>
            <person name="Oguchi A."/>
            <person name="Ankai A."/>
            <person name="Yashiro I."/>
            <person name="Takahashi M."/>
            <person name="Terui Y."/>
            <person name="Fukui S."/>
            <person name="Yokoyama H."/>
            <person name="Tanikawa S."/>
            <person name="Hanada S."/>
            <person name="Kamagata Y."/>
            <person name="Fujita N."/>
        </authorList>
    </citation>
    <scope>NUCLEOTIDE SEQUENCE [LARGE SCALE GENOMIC DNA]</scope>
    <source>
        <strain evidence="6">T-27 / DSM 14586 / JCM 11422 / NBRC 100505</strain>
    </source>
</reference>
<evidence type="ECO:0000259" key="4">
    <source>
        <dbReference type="Pfam" id="PF00535"/>
    </source>
</evidence>
<protein>
    <submittedName>
        <fullName evidence="5">Putative glycosyltransferase</fullName>
        <ecNumber evidence="5">2.4.-.-</ecNumber>
    </submittedName>
</protein>
<dbReference type="SUPFAM" id="SSF53448">
    <property type="entry name" value="Nucleotide-diphospho-sugar transferases"/>
    <property type="match status" value="1"/>
</dbReference>
<dbReference type="STRING" id="379066.GAU_0277"/>
<dbReference type="HOGENOM" id="CLU_739181_0_0_0"/>
<feature type="domain" description="Glycosyltransferase 2-like" evidence="4">
    <location>
        <begin position="30"/>
        <end position="160"/>
    </location>
</feature>
<evidence type="ECO:0000256" key="3">
    <source>
        <dbReference type="ARBA" id="ARBA00022679"/>
    </source>
</evidence>
<evidence type="ECO:0000256" key="2">
    <source>
        <dbReference type="ARBA" id="ARBA00022676"/>
    </source>
</evidence>